<proteinExistence type="predicted"/>
<comment type="caution">
    <text evidence="1">The sequence shown here is derived from an EMBL/GenBank/DDBJ whole genome shotgun (WGS) entry which is preliminary data.</text>
</comment>
<protein>
    <submittedName>
        <fullName evidence="1">Uncharacterized protein</fullName>
    </submittedName>
</protein>
<reference evidence="1 3" key="1">
    <citation type="submission" date="2024-02" db="EMBL/GenBank/DDBJ databases">
        <authorList>
            <person name="Chen Y."/>
            <person name="Shah S."/>
            <person name="Dougan E. K."/>
            <person name="Thang M."/>
            <person name="Chan C."/>
        </authorList>
    </citation>
    <scope>NUCLEOTIDE SEQUENCE [LARGE SCALE GENOMIC DNA]</scope>
</reference>
<evidence type="ECO:0000313" key="1">
    <source>
        <dbReference type="EMBL" id="CAK9118253.1"/>
    </source>
</evidence>
<keyword evidence="3" id="KW-1185">Reference proteome</keyword>
<dbReference type="EMBL" id="CAXAMN010028950">
    <property type="protein sequence ID" value="CAK9118253.1"/>
    <property type="molecule type" value="Genomic_DNA"/>
</dbReference>
<name>A0ABP0T0M7_9DINO</name>
<dbReference type="EMBL" id="CAXAMN010028961">
    <property type="protein sequence ID" value="CAK9118283.1"/>
    <property type="molecule type" value="Genomic_DNA"/>
</dbReference>
<dbReference type="Proteomes" id="UP001642484">
    <property type="component" value="Unassembled WGS sequence"/>
</dbReference>
<organism evidence="1 3">
    <name type="scientific">Durusdinium trenchii</name>
    <dbReference type="NCBI Taxonomy" id="1381693"/>
    <lineage>
        <taxon>Eukaryota</taxon>
        <taxon>Sar</taxon>
        <taxon>Alveolata</taxon>
        <taxon>Dinophyceae</taxon>
        <taxon>Suessiales</taxon>
        <taxon>Symbiodiniaceae</taxon>
        <taxon>Durusdinium</taxon>
    </lineage>
</organism>
<evidence type="ECO:0000313" key="3">
    <source>
        <dbReference type="Proteomes" id="UP001642484"/>
    </source>
</evidence>
<sequence>MQKVRKEGEEGAKHRAPLALRRMTRAAICCHSAYGEKIRRHVSATQTKAFPTVRTKAFSARCIATSSPSPSRADAGAVTGWDWPTMLEEATRKESCDHAAD</sequence>
<evidence type="ECO:0000313" key="2">
    <source>
        <dbReference type="EMBL" id="CAK9118283.1"/>
    </source>
</evidence>
<accession>A0ABP0T0M7</accession>
<gene>
    <name evidence="1" type="ORF">CCMP2556_LOCUS55381</name>
    <name evidence="2" type="ORF">CCMP2556_LOCUS55407</name>
</gene>